<dbReference type="AlphaFoldDB" id="A0A8S4R2Z8"/>
<dbReference type="InterPro" id="IPR002213">
    <property type="entry name" value="UDP_glucos_trans"/>
</dbReference>
<dbReference type="InterPro" id="IPR050271">
    <property type="entry name" value="UDP-glycosyltransferase"/>
</dbReference>
<evidence type="ECO:0000256" key="2">
    <source>
        <dbReference type="ARBA" id="ARBA00022676"/>
    </source>
</evidence>
<feature type="signal peptide" evidence="4">
    <location>
        <begin position="1"/>
        <end position="25"/>
    </location>
</feature>
<dbReference type="EMBL" id="CAKXAJ010024785">
    <property type="protein sequence ID" value="CAH2230255.1"/>
    <property type="molecule type" value="Genomic_DNA"/>
</dbReference>
<dbReference type="CDD" id="cd03784">
    <property type="entry name" value="GT1_Gtf-like"/>
    <property type="match status" value="2"/>
</dbReference>
<dbReference type="PANTHER" id="PTHR48043">
    <property type="entry name" value="EG:EG0003.4 PROTEIN-RELATED"/>
    <property type="match status" value="1"/>
</dbReference>
<dbReference type="Pfam" id="PF00201">
    <property type="entry name" value="UDPGT"/>
    <property type="match status" value="2"/>
</dbReference>
<evidence type="ECO:0000256" key="3">
    <source>
        <dbReference type="ARBA" id="ARBA00022679"/>
    </source>
</evidence>
<proteinExistence type="inferred from homology"/>
<dbReference type="FunFam" id="3.40.50.2000:FF:000050">
    <property type="entry name" value="UDP-glucuronosyltransferase"/>
    <property type="match status" value="2"/>
</dbReference>
<comment type="similarity">
    <text evidence="1">Belongs to the UDP-glycosyltransferase family.</text>
</comment>
<comment type="caution">
    <text evidence="5">The sequence shown here is derived from an EMBL/GenBank/DDBJ whole genome shotgun (WGS) entry which is preliminary data.</text>
</comment>
<protein>
    <submittedName>
        <fullName evidence="5">Jg20004 protein</fullName>
    </submittedName>
</protein>
<keyword evidence="3" id="KW-0808">Transferase</keyword>
<dbReference type="Proteomes" id="UP000838756">
    <property type="component" value="Unassembled WGS sequence"/>
</dbReference>
<dbReference type="PANTHER" id="PTHR48043:SF159">
    <property type="entry name" value="EG:EG0003.4 PROTEIN-RELATED"/>
    <property type="match status" value="1"/>
</dbReference>
<gene>
    <name evidence="5" type="primary">jg20004</name>
    <name evidence="5" type="ORF">PAEG_LOCUS9504</name>
</gene>
<feature type="chain" id="PRO_5035886098" evidence="4">
    <location>
        <begin position="26"/>
        <end position="979"/>
    </location>
</feature>
<accession>A0A8S4R2Z8</accession>
<organism evidence="5 6">
    <name type="scientific">Pararge aegeria aegeria</name>
    <dbReference type="NCBI Taxonomy" id="348720"/>
    <lineage>
        <taxon>Eukaryota</taxon>
        <taxon>Metazoa</taxon>
        <taxon>Ecdysozoa</taxon>
        <taxon>Arthropoda</taxon>
        <taxon>Hexapoda</taxon>
        <taxon>Insecta</taxon>
        <taxon>Pterygota</taxon>
        <taxon>Neoptera</taxon>
        <taxon>Endopterygota</taxon>
        <taxon>Lepidoptera</taxon>
        <taxon>Glossata</taxon>
        <taxon>Ditrysia</taxon>
        <taxon>Papilionoidea</taxon>
        <taxon>Nymphalidae</taxon>
        <taxon>Satyrinae</taxon>
        <taxon>Satyrini</taxon>
        <taxon>Parargina</taxon>
        <taxon>Pararge</taxon>
    </lineage>
</organism>
<evidence type="ECO:0000313" key="5">
    <source>
        <dbReference type="EMBL" id="CAH2230255.1"/>
    </source>
</evidence>
<dbReference type="SUPFAM" id="SSF53756">
    <property type="entry name" value="UDP-Glycosyltransferase/glycogen phosphorylase"/>
    <property type="match status" value="2"/>
</dbReference>
<evidence type="ECO:0000256" key="1">
    <source>
        <dbReference type="ARBA" id="ARBA00009995"/>
    </source>
</evidence>
<evidence type="ECO:0000256" key="4">
    <source>
        <dbReference type="SAM" id="SignalP"/>
    </source>
</evidence>
<keyword evidence="4" id="KW-0732">Signal</keyword>
<evidence type="ECO:0000313" key="6">
    <source>
        <dbReference type="Proteomes" id="UP000838756"/>
    </source>
</evidence>
<sequence length="979" mass="112468">MSLEILTRSILKIFFIVCVIGSNESARILAVYPVPSISHQIVFRPLMQELVKRGHEVVVITADPAFPKGQAPENLTEIDVHDLSYKIWNVFLETGKAQSNNMNPQQIKIFFDVMLDVFEAQVKSENVQKLIRNKDKIFDLLFVEACMRPALSFAHLYKRDLPIIEFSSLGGLCGTFDETGAPTNYLVYPLPFRQKVYNLSLWEKITEVYNDYQIERACKEHEKSENKIVKRIFGPNTPDLRELKKNVQLIFLNVNPIWDFNRPVPPNIIYLGGIHQKPDRELPMDVKTYLDSSKNGVIYMSFGTNARPSLLPAEKLRIFTNVFSQLPYNILWKWDKEQLPNRSKNIRISKWLPQSDLLKHPKVKLFITQGGLQSTDEALTAGVPLIVIPFLGDQWFNAEHYVKLNIGLHLDLETITETDLKNAILNIIQDKTYRENVVKLNKLIRDQPQSPLERAVWWTEYVLRHGGATHLRAAGAHMHWTEYYALDILLLLLSASVALFMEAGLAQSRMTTETLKLILDSFTVIFEAQAKSEDVQKLIEDKEKTFDLLFVESCVRPALSFAYRYNVPVIEFSSFGGVFGVFDRTGAPTNYFVYPFSIRERIFNLTLWEKIKVVYNEYNFEKLYYEHKESENEIVKGIFGPNVPMLNELKKYVQLIFLNVNPIWDFNRPVPPNVIYLGGVHQKPDKEIPKDLKTYLDSSINGVMYMSFGTNARPSLLPVEKLSIFKRVFSQLPYDILLKWDAEELPNRPENVRISRWLPQSDLLKHPKVKLFITQGGLQSTDEALTAGVPLIVIPFLGDQWFNAEHYVKQNIGIRLELETITEAGLKNAIETIMRDDTYRENVVKLHKQMRDQPQSALERAVWWTEYVLRHGGATHLQAAGAHMHWTEYYALDIILMLLKCKLYIYAPINIKISAVVEPNICNEESKSTNPFAFSMDTLVMALVVCFEVRANQNTVVTTPLLLAVVVRDGDQAAVGYIL</sequence>
<name>A0A8S4R2Z8_9NEOP</name>
<dbReference type="PROSITE" id="PS00375">
    <property type="entry name" value="UDPGT"/>
    <property type="match status" value="2"/>
</dbReference>
<dbReference type="Gene3D" id="3.40.50.2000">
    <property type="entry name" value="Glycogen Phosphorylase B"/>
    <property type="match status" value="3"/>
</dbReference>
<dbReference type="GO" id="GO:0008194">
    <property type="term" value="F:UDP-glycosyltransferase activity"/>
    <property type="evidence" value="ECO:0007669"/>
    <property type="project" value="InterPro"/>
</dbReference>
<reference evidence="5" key="1">
    <citation type="submission" date="2022-03" db="EMBL/GenBank/DDBJ databases">
        <authorList>
            <person name="Lindestad O."/>
        </authorList>
    </citation>
    <scope>NUCLEOTIDE SEQUENCE</scope>
</reference>
<dbReference type="OrthoDB" id="5835829at2759"/>
<dbReference type="InterPro" id="IPR035595">
    <property type="entry name" value="UDP_glycos_trans_CS"/>
</dbReference>
<keyword evidence="6" id="KW-1185">Reference proteome</keyword>
<keyword evidence="2" id="KW-0328">Glycosyltransferase</keyword>